<name>A0A386KP08_9CAUD</name>
<keyword evidence="2" id="KW-1185">Reference proteome</keyword>
<evidence type="ECO:0000313" key="2">
    <source>
        <dbReference type="Proteomes" id="UP000267142"/>
    </source>
</evidence>
<accession>A0A386KP08</accession>
<dbReference type="KEGG" id="vg:55611828"/>
<dbReference type="Proteomes" id="UP000267142">
    <property type="component" value="Segment"/>
</dbReference>
<proteinExistence type="predicted"/>
<evidence type="ECO:0000313" key="1">
    <source>
        <dbReference type="EMBL" id="AYD86161.1"/>
    </source>
</evidence>
<gene>
    <name evidence="1" type="primary">18</name>
    <name evidence="1" type="ORF">SEA_BURRO_18</name>
</gene>
<reference evidence="1 2" key="1">
    <citation type="submission" date="2018-08" db="EMBL/GenBank/DDBJ databases">
        <authorList>
            <person name="Solberg C.E."/>
            <person name="Bonilla J.A."/>
            <person name="Klyczek K."/>
            <person name="Garlena R.A."/>
            <person name="Russell D.A."/>
            <person name="Pope W.H."/>
            <person name="Jacobs-Sera D."/>
            <person name="Hatfull G.F."/>
        </authorList>
    </citation>
    <scope>NUCLEOTIDE SEQUENCE [LARGE SCALE GENOMIC DNA]</scope>
</reference>
<protein>
    <submittedName>
        <fullName evidence="1">Uncharacterized protein</fullName>
    </submittedName>
</protein>
<dbReference type="RefSeq" id="YP_009841637.1">
    <property type="nucleotide sequence ID" value="NC_048733.1"/>
</dbReference>
<organism evidence="1 2">
    <name type="scientific">Microbacterium phage Burro</name>
    <dbReference type="NCBI Taxonomy" id="2315703"/>
    <lineage>
        <taxon>Viruses</taxon>
        <taxon>Duplodnaviria</taxon>
        <taxon>Heunggongvirae</taxon>
        <taxon>Uroviricota</taxon>
        <taxon>Caudoviricetes</taxon>
        <taxon>Burrovirus</taxon>
        <taxon>Burrovirus burro</taxon>
    </lineage>
</organism>
<dbReference type="EMBL" id="MH825698">
    <property type="protein sequence ID" value="AYD86161.1"/>
    <property type="molecule type" value="Genomic_DNA"/>
</dbReference>
<dbReference type="GeneID" id="55611828"/>
<sequence length="58" mass="6416">MARDEHRHQCPARTDETATCICTEIEDAELAAASRPSAAEQIRNARLSGDIEGKVWAY</sequence>